<accession>A0A7X4YU35</accession>
<dbReference type="OrthoDB" id="128043at2"/>
<dbReference type="RefSeq" id="WP_161701556.1">
    <property type="nucleotide sequence ID" value="NZ_JAAAMU010000012.1"/>
</dbReference>
<evidence type="ECO:0000313" key="1">
    <source>
        <dbReference type="EMBL" id="NBC71519.1"/>
    </source>
</evidence>
<dbReference type="AlphaFoldDB" id="A0A7X4YU35"/>
<reference evidence="1 2" key="1">
    <citation type="submission" date="2020-01" db="EMBL/GenBank/DDBJ databases">
        <title>Paenibacillus soybeanensis sp. nov. isolated from the nodules of soybean (Glycine max(L.) Merr).</title>
        <authorList>
            <person name="Wang H."/>
        </authorList>
    </citation>
    <scope>NUCLEOTIDE SEQUENCE [LARGE SCALE GENOMIC DNA]</scope>
    <source>
        <strain evidence="1 2">DSM 23054</strain>
    </source>
</reference>
<protein>
    <recommendedName>
        <fullName evidence="3">Secreted protein</fullName>
    </recommendedName>
</protein>
<evidence type="ECO:0000313" key="2">
    <source>
        <dbReference type="Proteomes" id="UP000558113"/>
    </source>
</evidence>
<sequence length="285" mass="30794">MPLHGAMVMVTALVLLLGGCGGGTMNSVEVRPPAKGLLHYLQQAGQMTNVSDRGYTVTETAEEGQPESGKEASLLLQVRNPAGQPVDEFAEDMTKLMHLIVVSKDLSSFQHLHPTYEGEGRFRVKVTFPHGGPFLLVSEFMPDGKGLTVHKAWMNALGTEPDPTALVASGSEAVVSNGIEIKLSAMPEVGEFKAGEMAMLNFSLSKAGTGERIVLEPYLGTFGHCVILDENANQYVHVHAAAEMSTGSSVMFHTEFPKAGTYKLWAQFQYRGEVITAPYVVRVNK</sequence>
<proteinExistence type="predicted"/>
<gene>
    <name evidence="1" type="ORF">GT003_21200</name>
</gene>
<keyword evidence="2" id="KW-1185">Reference proteome</keyword>
<dbReference type="Proteomes" id="UP000558113">
    <property type="component" value="Unassembled WGS sequence"/>
</dbReference>
<name>A0A7X4YU35_9BACL</name>
<dbReference type="EMBL" id="JAAAMU010000012">
    <property type="protein sequence ID" value="NBC71519.1"/>
    <property type="molecule type" value="Genomic_DNA"/>
</dbReference>
<evidence type="ECO:0008006" key="3">
    <source>
        <dbReference type="Google" id="ProtNLM"/>
    </source>
</evidence>
<organism evidence="1 2">
    <name type="scientific">Paenibacillus sacheonensis</name>
    <dbReference type="NCBI Taxonomy" id="742054"/>
    <lineage>
        <taxon>Bacteria</taxon>
        <taxon>Bacillati</taxon>
        <taxon>Bacillota</taxon>
        <taxon>Bacilli</taxon>
        <taxon>Bacillales</taxon>
        <taxon>Paenibacillaceae</taxon>
        <taxon>Paenibacillus</taxon>
    </lineage>
</organism>
<comment type="caution">
    <text evidence="1">The sequence shown here is derived from an EMBL/GenBank/DDBJ whole genome shotgun (WGS) entry which is preliminary data.</text>
</comment>